<evidence type="ECO:0000313" key="11">
    <source>
        <dbReference type="EMBL" id="SHI61686.1"/>
    </source>
</evidence>
<organism evidence="11 12">
    <name type="scientific">Tangfeifania diversioriginum</name>
    <dbReference type="NCBI Taxonomy" id="1168035"/>
    <lineage>
        <taxon>Bacteria</taxon>
        <taxon>Pseudomonadati</taxon>
        <taxon>Bacteroidota</taxon>
        <taxon>Bacteroidia</taxon>
        <taxon>Marinilabiliales</taxon>
        <taxon>Prolixibacteraceae</taxon>
        <taxon>Tangfeifania</taxon>
    </lineage>
</organism>
<feature type="domain" description="PAS" evidence="9">
    <location>
        <begin position="262"/>
        <end position="308"/>
    </location>
</feature>
<dbReference type="InterPro" id="IPR003661">
    <property type="entry name" value="HisK_dim/P_dom"/>
</dbReference>
<dbReference type="SMART" id="SM00448">
    <property type="entry name" value="REC"/>
    <property type="match status" value="2"/>
</dbReference>
<dbReference type="Gene3D" id="3.40.50.2300">
    <property type="match status" value="2"/>
</dbReference>
<dbReference type="PRINTS" id="PR00344">
    <property type="entry name" value="BCTRLSENSOR"/>
</dbReference>
<dbReference type="InterPro" id="IPR000014">
    <property type="entry name" value="PAS"/>
</dbReference>
<dbReference type="GO" id="GO:0000155">
    <property type="term" value="F:phosphorelay sensor kinase activity"/>
    <property type="evidence" value="ECO:0007669"/>
    <property type="project" value="InterPro"/>
</dbReference>
<dbReference type="RefSeq" id="WP_073165602.1">
    <property type="nucleotide sequence ID" value="NZ_FQZE01000004.1"/>
</dbReference>
<dbReference type="FunFam" id="3.30.565.10:FF:000010">
    <property type="entry name" value="Sensor histidine kinase RcsC"/>
    <property type="match status" value="1"/>
</dbReference>
<sequence length="765" mass="86642">MSLENQPIRILFAEDLPADAEMARREIKKGGLEFIYKVVDTEPDFRKQLDGFNPHVVVSDYSMPTFDGMTALKITLAHSAFLPIIILTGSMNEETAVACMKAGATDYVIKEQIKRLPYAVKDAIEKSRDKQEKDRIEKQLHDSLAEFKDLINGMNETVWIIHPDGTLLDVNERAGKVTGYSREELLQRGIFRIDNNLSEADIKQLARNLQTEKTQFFHTVHTTKEGKKIPVEINSSLIKYRGQNVILSVARDISDRIRIEDKLRLLSRSVDQSPVSIVITDVEGHIEYVNAAFTKITGYSFEEVEGRTPRIFKSGKQLGPFYEQLWNTLLSGHEWHGELINKKKNGEDFWEDISISPIMDNKGKITHFVSVREDITEKKKMIEDLMVAKERAEESDRLKSAFLANMSHEIRTPMNGILGFTELLKEPKLAGEEKVQYVEIIQKSGKRMLDTINDLIDISTIESGTLEVNYSKVNVNEQLNYFYNFFKPEAESRGLQIFCHSPLTDDEADIVTDAEKLNAALSNLIKNAIKYTNEGKIEFGYKKESTHQLEFFVKDTGIGIERERQSSVFKRFVQADNSLSKPYEGAGLGLSIAKGYIEKLGGKIWLDSEKGKGSSFYFTVPCRETPNTKISEKATVEDLPIDVTLKDLTILVAEDEEVGRMYLAEILDDKCKKLLFAENGQEAVALYKQHPETDLVLMDIKMPVMDGYTATMKIKEIDSDALIIAQTAYALAGDKEKALAAGCRDYLTKPLKKLHMEAVIQKYFG</sequence>
<dbReference type="PROSITE" id="PS50113">
    <property type="entry name" value="PAC"/>
    <property type="match status" value="1"/>
</dbReference>
<feature type="domain" description="Histidine kinase" evidence="7">
    <location>
        <begin position="405"/>
        <end position="624"/>
    </location>
</feature>
<gene>
    <name evidence="11" type="ORF">SAMN05444280_10413</name>
</gene>
<evidence type="ECO:0000256" key="3">
    <source>
        <dbReference type="ARBA" id="ARBA00022553"/>
    </source>
</evidence>
<dbReference type="AlphaFoldDB" id="A0A1M6CKZ7"/>
<evidence type="ECO:0000313" key="12">
    <source>
        <dbReference type="Proteomes" id="UP000184050"/>
    </source>
</evidence>
<dbReference type="SUPFAM" id="SSF55785">
    <property type="entry name" value="PYP-like sensor domain (PAS domain)"/>
    <property type="match status" value="2"/>
</dbReference>
<dbReference type="InterPro" id="IPR003594">
    <property type="entry name" value="HATPase_dom"/>
</dbReference>
<feature type="domain" description="PAC" evidence="10">
    <location>
        <begin position="333"/>
        <end position="387"/>
    </location>
</feature>
<dbReference type="PROSITE" id="PS50109">
    <property type="entry name" value="HIS_KIN"/>
    <property type="match status" value="1"/>
</dbReference>
<evidence type="ECO:0000259" key="10">
    <source>
        <dbReference type="PROSITE" id="PS50113"/>
    </source>
</evidence>
<evidence type="ECO:0000259" key="9">
    <source>
        <dbReference type="PROSITE" id="PS50112"/>
    </source>
</evidence>
<evidence type="ECO:0000256" key="5">
    <source>
        <dbReference type="ARBA" id="ARBA00022777"/>
    </source>
</evidence>
<dbReference type="CDD" id="cd00156">
    <property type="entry name" value="REC"/>
    <property type="match status" value="1"/>
</dbReference>
<feature type="modified residue" description="4-aspartylphosphate" evidence="6">
    <location>
        <position position="60"/>
    </location>
</feature>
<keyword evidence="12" id="KW-1185">Reference proteome</keyword>
<comment type="catalytic activity">
    <reaction evidence="1">
        <text>ATP + protein L-histidine = ADP + protein N-phospho-L-histidine.</text>
        <dbReference type="EC" id="2.7.13.3"/>
    </reaction>
</comment>
<dbReference type="InterPro" id="IPR001789">
    <property type="entry name" value="Sig_transdc_resp-reg_receiver"/>
</dbReference>
<dbReference type="InterPro" id="IPR005467">
    <property type="entry name" value="His_kinase_dom"/>
</dbReference>
<dbReference type="NCBIfam" id="TIGR00229">
    <property type="entry name" value="sensory_box"/>
    <property type="match status" value="2"/>
</dbReference>
<dbReference type="InterPro" id="IPR000700">
    <property type="entry name" value="PAS-assoc_C"/>
</dbReference>
<dbReference type="SUPFAM" id="SSF47384">
    <property type="entry name" value="Homodimeric domain of signal transducing histidine kinase"/>
    <property type="match status" value="1"/>
</dbReference>
<keyword evidence="3 6" id="KW-0597">Phosphoprotein</keyword>
<evidence type="ECO:0000256" key="2">
    <source>
        <dbReference type="ARBA" id="ARBA00012438"/>
    </source>
</evidence>
<reference evidence="11 12" key="1">
    <citation type="submission" date="2016-11" db="EMBL/GenBank/DDBJ databases">
        <authorList>
            <person name="Jaros S."/>
            <person name="Januszkiewicz K."/>
            <person name="Wedrychowicz H."/>
        </authorList>
    </citation>
    <scope>NUCLEOTIDE SEQUENCE [LARGE SCALE GENOMIC DNA]</scope>
    <source>
        <strain evidence="11 12">DSM 27063</strain>
    </source>
</reference>
<name>A0A1M6CKZ7_9BACT</name>
<dbReference type="InterPro" id="IPR035965">
    <property type="entry name" value="PAS-like_dom_sf"/>
</dbReference>
<evidence type="ECO:0000259" key="8">
    <source>
        <dbReference type="PROSITE" id="PS50110"/>
    </source>
</evidence>
<dbReference type="CDD" id="cd16922">
    <property type="entry name" value="HATPase_EvgS-ArcB-TorS-like"/>
    <property type="match status" value="1"/>
</dbReference>
<dbReference type="InterPro" id="IPR001610">
    <property type="entry name" value="PAC"/>
</dbReference>
<dbReference type="OrthoDB" id="9796457at2"/>
<feature type="domain" description="Response regulatory" evidence="8">
    <location>
        <begin position="649"/>
        <end position="764"/>
    </location>
</feature>
<dbReference type="SMART" id="SM00388">
    <property type="entry name" value="HisKA"/>
    <property type="match status" value="1"/>
</dbReference>
<dbReference type="Gene3D" id="3.30.565.10">
    <property type="entry name" value="Histidine kinase-like ATPase, C-terminal domain"/>
    <property type="match status" value="1"/>
</dbReference>
<dbReference type="EC" id="2.7.13.3" evidence="2"/>
<dbReference type="SMART" id="SM00091">
    <property type="entry name" value="PAS"/>
    <property type="match status" value="2"/>
</dbReference>
<dbReference type="CDD" id="cd00130">
    <property type="entry name" value="PAS"/>
    <property type="match status" value="2"/>
</dbReference>
<dbReference type="InterPro" id="IPR004358">
    <property type="entry name" value="Sig_transdc_His_kin-like_C"/>
</dbReference>
<dbReference type="Gene3D" id="3.30.450.20">
    <property type="entry name" value="PAS domain"/>
    <property type="match status" value="2"/>
</dbReference>
<dbReference type="Gene3D" id="1.10.287.130">
    <property type="match status" value="1"/>
</dbReference>
<keyword evidence="4" id="KW-0808">Transferase</keyword>
<dbReference type="PROSITE" id="PS50112">
    <property type="entry name" value="PAS"/>
    <property type="match status" value="2"/>
</dbReference>
<proteinExistence type="predicted"/>
<dbReference type="Pfam" id="PF00072">
    <property type="entry name" value="Response_reg"/>
    <property type="match status" value="2"/>
</dbReference>
<evidence type="ECO:0000256" key="6">
    <source>
        <dbReference type="PROSITE-ProRule" id="PRU00169"/>
    </source>
</evidence>
<dbReference type="SUPFAM" id="SSF55874">
    <property type="entry name" value="ATPase domain of HSP90 chaperone/DNA topoisomerase II/histidine kinase"/>
    <property type="match status" value="1"/>
</dbReference>
<keyword evidence="5 11" id="KW-0418">Kinase</keyword>
<dbReference type="Proteomes" id="UP000184050">
    <property type="component" value="Unassembled WGS sequence"/>
</dbReference>
<dbReference type="PROSITE" id="PS50110">
    <property type="entry name" value="RESPONSE_REGULATORY"/>
    <property type="match status" value="2"/>
</dbReference>
<evidence type="ECO:0000256" key="4">
    <source>
        <dbReference type="ARBA" id="ARBA00022679"/>
    </source>
</evidence>
<dbReference type="SUPFAM" id="SSF52172">
    <property type="entry name" value="CheY-like"/>
    <property type="match status" value="2"/>
</dbReference>
<dbReference type="CDD" id="cd00082">
    <property type="entry name" value="HisKA"/>
    <property type="match status" value="1"/>
</dbReference>
<dbReference type="Pfam" id="PF02518">
    <property type="entry name" value="HATPase_c"/>
    <property type="match status" value="1"/>
</dbReference>
<dbReference type="SMART" id="SM00387">
    <property type="entry name" value="HATPase_c"/>
    <property type="match status" value="1"/>
</dbReference>
<protein>
    <recommendedName>
        <fullName evidence="2">histidine kinase</fullName>
        <ecNumber evidence="2">2.7.13.3</ecNumber>
    </recommendedName>
</protein>
<dbReference type="PANTHER" id="PTHR43047:SF64">
    <property type="entry name" value="HISTIDINE KINASE CONTAINING CHEY-HOMOLOGOUS RECEIVER DOMAIN AND PAS DOMAIN-RELATED"/>
    <property type="match status" value="1"/>
</dbReference>
<dbReference type="InterPro" id="IPR036890">
    <property type="entry name" value="HATPase_C_sf"/>
</dbReference>
<dbReference type="Pfam" id="PF13426">
    <property type="entry name" value="PAS_9"/>
    <property type="match status" value="2"/>
</dbReference>
<accession>A0A1M6CKZ7</accession>
<feature type="modified residue" description="4-aspartylphosphate" evidence="6">
    <location>
        <position position="699"/>
    </location>
</feature>
<dbReference type="CDD" id="cd17546">
    <property type="entry name" value="REC_hyHK_CKI1_RcsC-like"/>
    <property type="match status" value="1"/>
</dbReference>
<dbReference type="InterPro" id="IPR036097">
    <property type="entry name" value="HisK_dim/P_sf"/>
</dbReference>
<feature type="domain" description="Response regulatory" evidence="8">
    <location>
        <begin position="9"/>
        <end position="125"/>
    </location>
</feature>
<dbReference type="STRING" id="1168035.SAMN05444280_10413"/>
<dbReference type="Pfam" id="PF00512">
    <property type="entry name" value="HisKA"/>
    <property type="match status" value="1"/>
</dbReference>
<dbReference type="SMART" id="SM00086">
    <property type="entry name" value="PAC"/>
    <property type="match status" value="2"/>
</dbReference>
<feature type="domain" description="PAS" evidence="9">
    <location>
        <begin position="143"/>
        <end position="210"/>
    </location>
</feature>
<evidence type="ECO:0000256" key="1">
    <source>
        <dbReference type="ARBA" id="ARBA00000085"/>
    </source>
</evidence>
<dbReference type="PANTHER" id="PTHR43047">
    <property type="entry name" value="TWO-COMPONENT HISTIDINE PROTEIN KINASE"/>
    <property type="match status" value="1"/>
</dbReference>
<evidence type="ECO:0000259" key="7">
    <source>
        <dbReference type="PROSITE" id="PS50109"/>
    </source>
</evidence>
<dbReference type="InterPro" id="IPR011006">
    <property type="entry name" value="CheY-like_superfamily"/>
</dbReference>
<dbReference type="EMBL" id="FQZE01000004">
    <property type="protein sequence ID" value="SHI61686.1"/>
    <property type="molecule type" value="Genomic_DNA"/>
</dbReference>